<name>A0A368VD54_9ACTN</name>
<gene>
    <name evidence="2" type="ORF">DFQ14_11811</name>
</gene>
<accession>A0A368VD54</accession>
<feature type="compositionally biased region" description="Basic and acidic residues" evidence="1">
    <location>
        <begin position="61"/>
        <end position="73"/>
    </location>
</feature>
<proteinExistence type="predicted"/>
<keyword evidence="3" id="KW-1185">Reference proteome</keyword>
<evidence type="ECO:0000256" key="1">
    <source>
        <dbReference type="SAM" id="MobiDB-lite"/>
    </source>
</evidence>
<reference evidence="2 3" key="1">
    <citation type="submission" date="2018-07" db="EMBL/GenBank/DDBJ databases">
        <title>Genomic Encyclopedia of Type Strains, Phase III (KMG-III): the genomes of soil and plant-associated and newly described type strains.</title>
        <authorList>
            <person name="Whitman W."/>
        </authorList>
    </citation>
    <scope>NUCLEOTIDE SEQUENCE [LARGE SCALE GENOMIC DNA]</scope>
    <source>
        <strain evidence="2 3">CECT 8575</strain>
    </source>
</reference>
<dbReference type="InterPro" id="IPR019239">
    <property type="entry name" value="VapB_antitoxin"/>
</dbReference>
<evidence type="ECO:0000313" key="2">
    <source>
        <dbReference type="EMBL" id="RCW39119.1"/>
    </source>
</evidence>
<feature type="region of interest" description="Disordered" evidence="1">
    <location>
        <begin position="59"/>
        <end position="92"/>
    </location>
</feature>
<dbReference type="EMBL" id="QPJC01000018">
    <property type="protein sequence ID" value="RCW39119.1"/>
    <property type="molecule type" value="Genomic_DNA"/>
</dbReference>
<evidence type="ECO:0000313" key="3">
    <source>
        <dbReference type="Proteomes" id="UP000253495"/>
    </source>
</evidence>
<dbReference type="AlphaFoldDB" id="A0A368VD54"/>
<protein>
    <submittedName>
        <fullName evidence="2">Arc/MetJ family transcription regulator</fullName>
    </submittedName>
</protein>
<dbReference type="Proteomes" id="UP000253495">
    <property type="component" value="Unassembled WGS sequence"/>
</dbReference>
<sequence>MCMSRTNIEIDDELIGEAMRRYRVSPKREAVDLALRRLIGPRITSQEILALEGIGWDGDLEAMRDDDPDRGDRAAPGPGLRRACRDRPGPAMRVPAELTVQLSRTTDTIPAR</sequence>
<comment type="caution">
    <text evidence="2">The sequence shown here is derived from an EMBL/GenBank/DDBJ whole genome shotgun (WGS) entry which is preliminary data.</text>
</comment>
<organism evidence="2 3">
    <name type="scientific">Halopolyspora algeriensis</name>
    <dbReference type="NCBI Taxonomy" id="1500506"/>
    <lineage>
        <taxon>Bacteria</taxon>
        <taxon>Bacillati</taxon>
        <taxon>Actinomycetota</taxon>
        <taxon>Actinomycetes</taxon>
        <taxon>Actinomycetes incertae sedis</taxon>
        <taxon>Halopolyspora</taxon>
    </lineage>
</organism>
<dbReference type="Pfam" id="PF09957">
    <property type="entry name" value="VapB_antitoxin"/>
    <property type="match status" value="1"/>
</dbReference>